<dbReference type="PANTHER" id="PTHR43649">
    <property type="entry name" value="ARABINOSE-BINDING PROTEIN-RELATED"/>
    <property type="match status" value="1"/>
</dbReference>
<dbReference type="InterPro" id="IPR006059">
    <property type="entry name" value="SBP"/>
</dbReference>
<dbReference type="AlphaFoldDB" id="A0A561SWF8"/>
<dbReference type="EMBL" id="VIWU01000001">
    <property type="protein sequence ID" value="TWF79199.1"/>
    <property type="molecule type" value="Genomic_DNA"/>
</dbReference>
<dbReference type="OrthoDB" id="7918484at2"/>
<dbReference type="PANTHER" id="PTHR43649:SF12">
    <property type="entry name" value="DIACETYLCHITOBIOSE BINDING PROTEIN DASA"/>
    <property type="match status" value="1"/>
</dbReference>
<organism evidence="2 3">
    <name type="scientific">Pseudonocardia hierapolitana</name>
    <dbReference type="NCBI Taxonomy" id="1128676"/>
    <lineage>
        <taxon>Bacteria</taxon>
        <taxon>Bacillati</taxon>
        <taxon>Actinomycetota</taxon>
        <taxon>Actinomycetes</taxon>
        <taxon>Pseudonocardiales</taxon>
        <taxon>Pseudonocardiaceae</taxon>
        <taxon>Pseudonocardia</taxon>
    </lineage>
</organism>
<keyword evidence="3" id="KW-1185">Reference proteome</keyword>
<evidence type="ECO:0000313" key="3">
    <source>
        <dbReference type="Proteomes" id="UP000321261"/>
    </source>
</evidence>
<reference evidence="2 3" key="1">
    <citation type="submission" date="2019-06" db="EMBL/GenBank/DDBJ databases">
        <title>Sequencing the genomes of 1000 actinobacteria strains.</title>
        <authorList>
            <person name="Klenk H.-P."/>
        </authorList>
    </citation>
    <scope>NUCLEOTIDE SEQUENCE [LARGE SCALE GENOMIC DNA]</scope>
    <source>
        <strain evidence="2 3">DSM 45671</strain>
    </source>
</reference>
<dbReference type="SUPFAM" id="SSF53850">
    <property type="entry name" value="Periplasmic binding protein-like II"/>
    <property type="match status" value="1"/>
</dbReference>
<dbReference type="Gene3D" id="3.40.190.10">
    <property type="entry name" value="Periplasmic binding protein-like II"/>
    <property type="match status" value="2"/>
</dbReference>
<dbReference type="PROSITE" id="PS51257">
    <property type="entry name" value="PROKAR_LIPOPROTEIN"/>
    <property type="match status" value="1"/>
</dbReference>
<evidence type="ECO:0000313" key="2">
    <source>
        <dbReference type="EMBL" id="TWF79199.1"/>
    </source>
</evidence>
<evidence type="ECO:0000256" key="1">
    <source>
        <dbReference type="SAM" id="SignalP"/>
    </source>
</evidence>
<accession>A0A561SWF8</accession>
<dbReference type="Proteomes" id="UP000321261">
    <property type="component" value="Unassembled WGS sequence"/>
</dbReference>
<dbReference type="RefSeq" id="WP_147258085.1">
    <property type="nucleotide sequence ID" value="NZ_VIWU01000001.1"/>
</dbReference>
<name>A0A561SWF8_9PSEU</name>
<feature type="signal peptide" evidence="1">
    <location>
        <begin position="1"/>
        <end position="21"/>
    </location>
</feature>
<dbReference type="Pfam" id="PF13416">
    <property type="entry name" value="SBP_bac_8"/>
    <property type="match status" value="1"/>
</dbReference>
<feature type="chain" id="PRO_5038591167" evidence="1">
    <location>
        <begin position="22"/>
        <end position="424"/>
    </location>
</feature>
<comment type="caution">
    <text evidence="2">The sequence shown here is derived from an EMBL/GenBank/DDBJ whole genome shotgun (WGS) entry which is preliminary data.</text>
</comment>
<keyword evidence="1" id="KW-0732">Signal</keyword>
<gene>
    <name evidence="2" type="ORF">FHX44_115127</name>
</gene>
<sequence length="424" mass="44927">MRIRLVAAALGAALVAAGCGAGSDEDGPVTIRFSWWGNDERARITNQAVDAFEAANPGITVETESIDFTSYFDRLATSVAGNDEPDVITMGGAYPREYADRGVLLDLAQVSGHLDLSALDEHAMAGGNFEGTQYAVPTGVNTYGVVVNPAIFEAAGVPLPDDNTWSWEDFARIATEISARGPEGTFGVEDPTSPDVLDLYANQLTGEGLYTAEGTIALQPAIAQRWWELTTGLMTSGATPPASITAELAGQPAPEQTLIGQGRAAMRFGWSNLLSAYRQASGADLIMLRAPGETTAQGPGMWLQASQLYTISRRSEHPEEAARLIDFLVSDPRAADFIKADRGIPANPEIRAHLEGGLDESRKAEFAFVDRMSGLVDGHFVIGPSGSTETLGIVTRLNDAVLFGQLPPGQAAEQLVAEMNTAVS</sequence>
<dbReference type="InterPro" id="IPR050490">
    <property type="entry name" value="Bact_solute-bd_prot1"/>
</dbReference>
<proteinExistence type="predicted"/>
<protein>
    <submittedName>
        <fullName evidence="2">Carbohydrate ABC transporter substrate-binding protein (CUT1 family)</fullName>
    </submittedName>
</protein>